<dbReference type="InterPro" id="IPR002575">
    <property type="entry name" value="Aminoglycoside_PTrfase"/>
</dbReference>
<accession>A0A3M7MFK1</accession>
<dbReference type="SUPFAM" id="SSF56112">
    <property type="entry name" value="Protein kinase-like (PK-like)"/>
    <property type="match status" value="1"/>
</dbReference>
<keyword evidence="2" id="KW-0418">Kinase</keyword>
<gene>
    <name evidence="2" type="ORF">GMOD_00008958</name>
</gene>
<sequence>MQDAGPRNLKEAYTDPGVDVKCVGRDLGMWLAGLHACSKDVSLGLPSDDDDSSSRGDAAKKNKKNNAIAVEIYRHSYNNLHTINSTYGSLLATDDECLCHGDFWPGNVLVDLSPPAPQSPTASDFELTRLGTSATDVGQFCAEAFLLDRFRGGRGLLPAFLGSYVEARGDGLDKEWVKRMVVHWAVHVAFWPTRVKWAESEAGTGELVGMGVRVLEGVVRGDWEGVLGEELVRGVVEVLGGLLGRP</sequence>
<keyword evidence="3" id="KW-1185">Reference proteome</keyword>
<proteinExistence type="predicted"/>
<dbReference type="OrthoDB" id="25129at2759"/>
<dbReference type="AlphaFoldDB" id="A0A3M7MFK1"/>
<dbReference type="EMBL" id="KE747839">
    <property type="protein sequence ID" value="RMZ73159.1"/>
    <property type="molecule type" value="Genomic_DNA"/>
</dbReference>
<feature type="domain" description="Aminoglycoside phosphotransferase" evidence="1">
    <location>
        <begin position="23"/>
        <end position="172"/>
    </location>
</feature>
<dbReference type="Proteomes" id="UP000265663">
    <property type="component" value="Unassembled WGS sequence"/>
</dbReference>
<reference evidence="2 3" key="1">
    <citation type="journal article" date="2014" name="PLoS ONE">
        <title>De novo Genome Assembly of the Fungal Plant Pathogen Pyrenophora semeniperda.</title>
        <authorList>
            <person name="Soliai M.M."/>
            <person name="Meyer S.E."/>
            <person name="Udall J.A."/>
            <person name="Elzinga D.E."/>
            <person name="Hermansen R.A."/>
            <person name="Bodily P.M."/>
            <person name="Hart A.A."/>
            <person name="Coleman C.E."/>
        </authorList>
    </citation>
    <scope>NUCLEOTIDE SEQUENCE [LARGE SCALE GENOMIC DNA]</scope>
    <source>
        <strain evidence="2 3">CCB06</strain>
        <tissue evidence="2">Mycelium</tissue>
    </source>
</reference>
<dbReference type="GO" id="GO:0016301">
    <property type="term" value="F:kinase activity"/>
    <property type="evidence" value="ECO:0007669"/>
    <property type="project" value="UniProtKB-KW"/>
</dbReference>
<dbReference type="InterPro" id="IPR011009">
    <property type="entry name" value="Kinase-like_dom_sf"/>
</dbReference>
<organism evidence="2 3">
    <name type="scientific">Pyrenophora seminiperda CCB06</name>
    <dbReference type="NCBI Taxonomy" id="1302712"/>
    <lineage>
        <taxon>Eukaryota</taxon>
        <taxon>Fungi</taxon>
        <taxon>Dikarya</taxon>
        <taxon>Ascomycota</taxon>
        <taxon>Pezizomycotina</taxon>
        <taxon>Dothideomycetes</taxon>
        <taxon>Pleosporomycetidae</taxon>
        <taxon>Pleosporales</taxon>
        <taxon>Pleosporineae</taxon>
        <taxon>Pleosporaceae</taxon>
        <taxon>Pyrenophora</taxon>
    </lineage>
</organism>
<evidence type="ECO:0000313" key="2">
    <source>
        <dbReference type="EMBL" id="RMZ73159.1"/>
    </source>
</evidence>
<dbReference type="Pfam" id="PF01636">
    <property type="entry name" value="APH"/>
    <property type="match status" value="1"/>
</dbReference>
<protein>
    <submittedName>
        <fullName evidence="2">Kinase-like domain</fullName>
    </submittedName>
</protein>
<evidence type="ECO:0000313" key="3">
    <source>
        <dbReference type="Proteomes" id="UP000265663"/>
    </source>
</evidence>
<name>A0A3M7MFK1_9PLEO</name>
<evidence type="ECO:0000259" key="1">
    <source>
        <dbReference type="Pfam" id="PF01636"/>
    </source>
</evidence>
<dbReference type="Gene3D" id="3.90.1200.10">
    <property type="match status" value="1"/>
</dbReference>
<keyword evidence="2" id="KW-0808">Transferase</keyword>